<dbReference type="InterPro" id="IPR006139">
    <property type="entry name" value="D-isomer_2_OHA_DH_cat_dom"/>
</dbReference>
<dbReference type="InterPro" id="IPR029009">
    <property type="entry name" value="ASB_dom_sf"/>
</dbReference>
<dbReference type="Pfam" id="PF02826">
    <property type="entry name" value="2-Hacid_dh_C"/>
    <property type="match status" value="1"/>
</dbReference>
<evidence type="ECO:0000259" key="9">
    <source>
        <dbReference type="Pfam" id="PF00389"/>
    </source>
</evidence>
<evidence type="ECO:0000256" key="3">
    <source>
        <dbReference type="ARBA" id="ARBA00021582"/>
    </source>
</evidence>
<dbReference type="PANTHER" id="PTHR42938">
    <property type="entry name" value="FORMATE DEHYDROGENASE 1"/>
    <property type="match status" value="1"/>
</dbReference>
<dbReference type="Gene3D" id="3.30.1330.90">
    <property type="entry name" value="D-3-phosphoglycerate dehydrogenase, domain 3"/>
    <property type="match status" value="1"/>
</dbReference>
<dbReference type="Proteomes" id="UP000887566">
    <property type="component" value="Unplaced"/>
</dbReference>
<accession>A0A914WNM1</accession>
<dbReference type="InterPro" id="IPR006140">
    <property type="entry name" value="D-isomer_DH_NAD-bd"/>
</dbReference>
<dbReference type="AlphaFoldDB" id="A0A914WNM1"/>
<dbReference type="PROSITE" id="PS00065">
    <property type="entry name" value="D_2_HYDROXYACID_DH_1"/>
    <property type="match status" value="1"/>
</dbReference>
<keyword evidence="6" id="KW-0007">Acetylation</keyword>
<evidence type="ECO:0000256" key="5">
    <source>
        <dbReference type="ARBA" id="ARBA00022605"/>
    </source>
</evidence>
<dbReference type="InterPro" id="IPR029753">
    <property type="entry name" value="D-isomer_DH_CS"/>
</dbReference>
<keyword evidence="11" id="KW-1185">Reference proteome</keyword>
<keyword evidence="7" id="KW-0560">Oxidoreductase</keyword>
<evidence type="ECO:0000256" key="4">
    <source>
        <dbReference type="ARBA" id="ARBA00022553"/>
    </source>
</evidence>
<evidence type="ECO:0000256" key="1">
    <source>
        <dbReference type="ARBA" id="ARBA00005854"/>
    </source>
</evidence>
<dbReference type="PANTHER" id="PTHR42938:SF22">
    <property type="entry name" value="D-3-PHOSPHOGLYCERATE DEHYDROGENASE"/>
    <property type="match status" value="1"/>
</dbReference>
<dbReference type="Pfam" id="PF00389">
    <property type="entry name" value="2-Hacid_dh"/>
    <property type="match status" value="1"/>
</dbReference>
<protein>
    <recommendedName>
        <fullName evidence="3">D-3-phosphoglycerate dehydrogenase</fullName>
    </recommendedName>
</protein>
<dbReference type="SUPFAM" id="SSF143548">
    <property type="entry name" value="Serine metabolism enzymes domain"/>
    <property type="match status" value="1"/>
</dbReference>
<dbReference type="GO" id="GO:0051287">
    <property type="term" value="F:NAD binding"/>
    <property type="evidence" value="ECO:0007669"/>
    <property type="project" value="InterPro"/>
</dbReference>
<reference evidence="12" key="1">
    <citation type="submission" date="2022-11" db="UniProtKB">
        <authorList>
            <consortium name="WormBaseParasite"/>
        </authorList>
    </citation>
    <scope>IDENTIFICATION</scope>
</reference>
<dbReference type="GO" id="GO:0004617">
    <property type="term" value="F:phosphoglycerate dehydrogenase activity"/>
    <property type="evidence" value="ECO:0007669"/>
    <property type="project" value="TreeGrafter"/>
</dbReference>
<organism evidence="11 12">
    <name type="scientific">Plectus sambesii</name>
    <dbReference type="NCBI Taxonomy" id="2011161"/>
    <lineage>
        <taxon>Eukaryota</taxon>
        <taxon>Metazoa</taxon>
        <taxon>Ecdysozoa</taxon>
        <taxon>Nematoda</taxon>
        <taxon>Chromadorea</taxon>
        <taxon>Plectida</taxon>
        <taxon>Plectina</taxon>
        <taxon>Plectoidea</taxon>
        <taxon>Plectidae</taxon>
        <taxon>Plectus</taxon>
    </lineage>
</organism>
<dbReference type="InterPro" id="IPR036291">
    <property type="entry name" value="NAD(P)-bd_dom_sf"/>
</dbReference>
<dbReference type="CDD" id="cd12173">
    <property type="entry name" value="PGDH_4"/>
    <property type="match status" value="1"/>
</dbReference>
<evidence type="ECO:0000256" key="8">
    <source>
        <dbReference type="ARBA" id="ARBA00023027"/>
    </source>
</evidence>
<dbReference type="Gene3D" id="3.40.50.720">
    <property type="entry name" value="NAD(P)-binding Rossmann-like Domain"/>
    <property type="match status" value="2"/>
</dbReference>
<evidence type="ECO:0000259" key="10">
    <source>
        <dbReference type="Pfam" id="PF02826"/>
    </source>
</evidence>
<evidence type="ECO:0000313" key="11">
    <source>
        <dbReference type="Proteomes" id="UP000887566"/>
    </source>
</evidence>
<comment type="subunit">
    <text evidence="2">Homotetramer.</text>
</comment>
<dbReference type="PROSITE" id="PS00671">
    <property type="entry name" value="D_2_HYDROXYACID_DH_3"/>
    <property type="match status" value="1"/>
</dbReference>
<evidence type="ECO:0000256" key="6">
    <source>
        <dbReference type="ARBA" id="ARBA00022990"/>
    </source>
</evidence>
<keyword evidence="4" id="KW-0597">Phosphoprotein</keyword>
<evidence type="ECO:0000256" key="2">
    <source>
        <dbReference type="ARBA" id="ARBA00011881"/>
    </source>
</evidence>
<dbReference type="WBParaSite" id="PSAMB.scaffold483size49677.g6279.t1">
    <property type="protein sequence ID" value="PSAMB.scaffold483size49677.g6279.t1"/>
    <property type="gene ID" value="PSAMB.scaffold483size49677.g6279"/>
</dbReference>
<keyword evidence="5" id="KW-0028">Amino-acid biosynthesis</keyword>
<feature type="domain" description="D-isomer specific 2-hydroxyacid dehydrogenase NAD-binding" evidence="10">
    <location>
        <begin position="110"/>
        <end position="283"/>
    </location>
</feature>
<evidence type="ECO:0000256" key="7">
    <source>
        <dbReference type="ARBA" id="ARBA00023002"/>
    </source>
</evidence>
<comment type="similarity">
    <text evidence="1">Belongs to the D-isomer specific 2-hydroxyacid dehydrogenase family.</text>
</comment>
<evidence type="ECO:0000313" key="12">
    <source>
        <dbReference type="WBParaSite" id="PSAMB.scaffold483size49677.g6279.t1"/>
    </source>
</evidence>
<proteinExistence type="inferred from homology"/>
<name>A0A914WNM1_9BILA</name>
<dbReference type="InterPro" id="IPR029752">
    <property type="entry name" value="D-isomer_DH_CS1"/>
</dbReference>
<feature type="domain" description="D-isomer specific 2-hydroxyacid dehydrogenase catalytic" evidence="9">
    <location>
        <begin position="7"/>
        <end position="307"/>
    </location>
</feature>
<dbReference type="GO" id="GO:0008652">
    <property type="term" value="P:amino acid biosynthetic process"/>
    <property type="evidence" value="ECO:0007669"/>
    <property type="project" value="UniProtKB-KW"/>
</dbReference>
<dbReference type="SUPFAM" id="SSF52283">
    <property type="entry name" value="Formate/glycerate dehydrogenase catalytic domain-like"/>
    <property type="match status" value="1"/>
</dbReference>
<keyword evidence="8" id="KW-0520">NAD</keyword>
<dbReference type="FunFam" id="3.40.50.720:FF:000021">
    <property type="entry name" value="D-3-phosphoglycerate dehydrogenase"/>
    <property type="match status" value="1"/>
</dbReference>
<dbReference type="SUPFAM" id="SSF51735">
    <property type="entry name" value="NAD(P)-binding Rossmann-fold domains"/>
    <property type="match status" value="1"/>
</dbReference>
<sequence>MIQIKSVLISDEIDQECVDILENNGVVVTVKTNMAKDVLLKEVEKHDALIVRSATRVTKEVIEAGKQLKLIGRAGTGVDNIDLPVANEHGVIVMNTPAGNSRSACELTCTMVMSLARHVPQAHASMKAGKWARKDFMGQEVFGKTLAIIGLGRIGREVATRMQAFGMKTIGFDPLVSVEEAATCGIEWLPLDKIWPLADYITLHVPLIPATENLINKTTLQQCKRGVYVINVARGGIIEETDLLAALNDSHCAGAAFDVYIEEPPKDRSLIDHPKVICTPHLGASTNEAQQRVAREIAENIVALNAGVGLYGALNGAAVAAALDESKAQWVRAAQSLAQVVAALFKTTGQKPTGVTVQLPKAACGLDKALKAAVVVGLLKSHTHNGLNLINAELNAKNAGIVVEAKMCDGSVLTVRAGEVEASGYPTPAGCVLTAFNRSKLPLPLLVTGTLALSDISNSVIPADMTPRPLLEIGASGGGRIAVFDKSIDQQTMALLSSWTIVNAH</sequence>